<dbReference type="EMBL" id="JADQBC010000126">
    <property type="protein sequence ID" value="MBR8829327.1"/>
    <property type="molecule type" value="Genomic_DNA"/>
</dbReference>
<evidence type="ECO:0000313" key="1">
    <source>
        <dbReference type="EMBL" id="MBR8829327.1"/>
    </source>
</evidence>
<evidence type="ECO:0000313" key="2">
    <source>
        <dbReference type="Proteomes" id="UP000767446"/>
    </source>
</evidence>
<name>A0A941GT40_9CHRO</name>
<sequence>MKSKTRKGLIVLTITTVFFTVPSVAKAVTLYEYESLTIDDADFTAIKAINNQGQIIGDTNAGGVAATSFFINQNGEKSFFDAPGAAATLVWDMNENEEIVGYFFTTPEFVEVKPFILNDSNFIVPDLFPDRDDIPDIEFSGINNNGQIVGFYFNEDFTDASGFFINEPNFNEIDATDVEPIIINNADKIFPWGINDQGDIAGQFRDEKGTQGFFLEEDEIKKINFPGADLTRARGLNNNDEIVGLFTLPETGDTWRSFIWEDDNFVEIAFPGAVETLADNINDAGVIVGQYVDSEGNINGFKATPIPEPEITSFGGFVSVFALGLAKKFSRRRQ</sequence>
<gene>
    <name evidence="1" type="ORF">DSM107014_15750</name>
</gene>
<proteinExistence type="predicted"/>
<reference evidence="1" key="1">
    <citation type="submission" date="2021-02" db="EMBL/GenBank/DDBJ databases">
        <title>Metagenome analyses of Stigonema ocellatum DSM 106950, Chlorogloea purpurea SAG 13.99 and Gomphosphaeria aponina DSM 107014.</title>
        <authorList>
            <person name="Marter P."/>
            <person name="Huang S."/>
        </authorList>
    </citation>
    <scope>NUCLEOTIDE SEQUENCE</scope>
    <source>
        <strain evidence="1">JP213</strain>
    </source>
</reference>
<accession>A0A941GT40</accession>
<comment type="caution">
    <text evidence="1">The sequence shown here is derived from an EMBL/GenBank/DDBJ whole genome shotgun (WGS) entry which is preliminary data.</text>
</comment>
<organism evidence="1 2">
    <name type="scientific">Gomphosphaeria aponina SAG 52.96 = DSM 107014</name>
    <dbReference type="NCBI Taxonomy" id="1521640"/>
    <lineage>
        <taxon>Bacteria</taxon>
        <taxon>Bacillati</taxon>
        <taxon>Cyanobacteriota</taxon>
        <taxon>Cyanophyceae</taxon>
        <taxon>Oscillatoriophycideae</taxon>
        <taxon>Chroococcales</taxon>
        <taxon>Gomphosphaeriaceae</taxon>
        <taxon>Gomphosphaeria</taxon>
    </lineage>
</organism>
<protein>
    <recommendedName>
        <fullName evidence="3">PEP-CTERM sorting domain-containing protein</fullName>
    </recommendedName>
</protein>
<dbReference type="AlphaFoldDB" id="A0A941GT40"/>
<dbReference type="Proteomes" id="UP000767446">
    <property type="component" value="Unassembled WGS sequence"/>
</dbReference>
<evidence type="ECO:0008006" key="3">
    <source>
        <dbReference type="Google" id="ProtNLM"/>
    </source>
</evidence>